<dbReference type="Pfam" id="PF13650">
    <property type="entry name" value="Asp_protease_2"/>
    <property type="match status" value="1"/>
</dbReference>
<dbReference type="InterPro" id="IPR021109">
    <property type="entry name" value="Peptidase_aspartic_dom_sf"/>
</dbReference>
<dbReference type="VEuPathDB" id="FungiDB:Z518_09609"/>
<dbReference type="PROSITE" id="PS50175">
    <property type="entry name" value="ASP_PROT_RETROV"/>
    <property type="match status" value="1"/>
</dbReference>
<dbReference type="STRING" id="1442369.A0A0D2I462"/>
<dbReference type="GO" id="GO:0003676">
    <property type="term" value="F:nucleic acid binding"/>
    <property type="evidence" value="ECO:0007669"/>
    <property type="project" value="InterPro"/>
</dbReference>
<evidence type="ECO:0000313" key="5">
    <source>
        <dbReference type="Proteomes" id="UP000053617"/>
    </source>
</evidence>
<dbReference type="OrthoDB" id="5430668at2759"/>
<protein>
    <recommendedName>
        <fullName evidence="3">Peptidase A2 domain-containing protein</fullName>
    </recommendedName>
</protein>
<dbReference type="GO" id="GO:0008270">
    <property type="term" value="F:zinc ion binding"/>
    <property type="evidence" value="ECO:0007669"/>
    <property type="project" value="InterPro"/>
</dbReference>
<keyword evidence="1" id="KW-0378">Hydrolase</keyword>
<proteinExistence type="predicted"/>
<dbReference type="Proteomes" id="UP000053617">
    <property type="component" value="Unassembled WGS sequence"/>
</dbReference>
<accession>A0A0D2I462</accession>
<feature type="region of interest" description="Disordered" evidence="2">
    <location>
        <begin position="432"/>
        <end position="451"/>
    </location>
</feature>
<dbReference type="RefSeq" id="XP_013267680.1">
    <property type="nucleotide sequence ID" value="XM_013412226.1"/>
</dbReference>
<evidence type="ECO:0000256" key="1">
    <source>
        <dbReference type="ARBA" id="ARBA00022801"/>
    </source>
</evidence>
<dbReference type="InterPro" id="IPR001995">
    <property type="entry name" value="Peptidase_A2_cat"/>
</dbReference>
<name>A0A0D2I462_9EURO</name>
<dbReference type="InterPro" id="IPR036875">
    <property type="entry name" value="Znf_CCHC_sf"/>
</dbReference>
<dbReference type="SUPFAM" id="SSF50630">
    <property type="entry name" value="Acid proteases"/>
    <property type="match status" value="1"/>
</dbReference>
<evidence type="ECO:0000259" key="3">
    <source>
        <dbReference type="PROSITE" id="PS50175"/>
    </source>
</evidence>
<dbReference type="GeneID" id="25297680"/>
<dbReference type="GO" id="GO:0006508">
    <property type="term" value="P:proteolysis"/>
    <property type="evidence" value="ECO:0007669"/>
    <property type="project" value="InterPro"/>
</dbReference>
<dbReference type="AlphaFoldDB" id="A0A0D2I462"/>
<feature type="region of interest" description="Disordered" evidence="2">
    <location>
        <begin position="208"/>
        <end position="244"/>
    </location>
</feature>
<dbReference type="GO" id="GO:0004190">
    <property type="term" value="F:aspartic-type endopeptidase activity"/>
    <property type="evidence" value="ECO:0007669"/>
    <property type="project" value="InterPro"/>
</dbReference>
<gene>
    <name evidence="4" type="ORF">Z518_09609</name>
</gene>
<evidence type="ECO:0000256" key="2">
    <source>
        <dbReference type="SAM" id="MobiDB-lite"/>
    </source>
</evidence>
<dbReference type="EMBL" id="KN847482">
    <property type="protein sequence ID" value="KIX00544.1"/>
    <property type="molecule type" value="Genomic_DNA"/>
</dbReference>
<dbReference type="HOGENOM" id="CLU_020936_1_1_1"/>
<sequence>MASNARSSHPLWGTPSGLPLPYFNGTNVTEFLRTFDDFCDDFGYAQEVRAARVVRYCTGAISAYLRSLPEYTAGVWSDMKTAMLKEWESEDDEQRMKTTAFLEALSQRPRTATDDIKLYCRQFKTAADYLISTGRTTTYQSGIWFLRGLPEFLRRKVLADGKIDVNEPDTVRFEAIHKKAIEEWAIHKAIQSLDQVPAKEDVQDLADKIQSKPVVDKEKNAETENPKNTEGNPSQESFPRFNRTPGVRLAEKALQPGYEDELVEAMTRKLVMPLRAEMDMLRGEIRGLRSVRSHGVMREHSHPHGDQLPEGRSGGVRDFICYFCREGSHHRNDCPELLKMISEGLIHLNEERKICLGRYVKGAPAVKFPANGIAGRDHIRYLIDSSKPVEEMRVSSIRLGIESSSKSVEDDSEEEYIGHRVGVAAARSNLRGKAKQSETSHSVQGVSKVLKSRQREEASLPVAKSLRGGNYVQAAVEEAESQRVPQTVSFSEEVQEIPDDENDTIMVESSAEASKAAPARRLAMHGEIPTVGKEKLSKVLGRMNGPEKLANLLLNQRVDNVTVQGILSGSADVRRILFSRKEWEYDEDKDVVSTAKSPNRVSSLRMDGPGPLVGFQQVRYQAACPILPVETRLGVKEALLDTGAEVNVMSFEMAEALGLPLEPPGALHGISFDGSSKRFLGVIRDLDVKVLDVVVNVHMFVAKVVDPKYKMILGNPYQASARAKITRDEESNCFVELRDQKTHKTVRLHAASAAFEEGDRPALN</sequence>
<keyword evidence="5" id="KW-1185">Reference proteome</keyword>
<organism evidence="4 5">
    <name type="scientific">Rhinocladiella mackenziei CBS 650.93</name>
    <dbReference type="NCBI Taxonomy" id="1442369"/>
    <lineage>
        <taxon>Eukaryota</taxon>
        <taxon>Fungi</taxon>
        <taxon>Dikarya</taxon>
        <taxon>Ascomycota</taxon>
        <taxon>Pezizomycotina</taxon>
        <taxon>Eurotiomycetes</taxon>
        <taxon>Chaetothyriomycetidae</taxon>
        <taxon>Chaetothyriales</taxon>
        <taxon>Herpotrichiellaceae</taxon>
        <taxon>Rhinocladiella</taxon>
    </lineage>
</organism>
<feature type="domain" description="Peptidase A2" evidence="3">
    <location>
        <begin position="636"/>
        <end position="671"/>
    </location>
</feature>
<feature type="compositionally biased region" description="Basic and acidic residues" evidence="2">
    <location>
        <begin position="208"/>
        <end position="227"/>
    </location>
</feature>
<dbReference type="SUPFAM" id="SSF57756">
    <property type="entry name" value="Retrovirus zinc finger-like domains"/>
    <property type="match status" value="1"/>
</dbReference>
<feature type="compositionally biased region" description="Polar residues" evidence="2">
    <location>
        <begin position="228"/>
        <end position="237"/>
    </location>
</feature>
<dbReference type="Gene3D" id="2.40.70.10">
    <property type="entry name" value="Acid Proteases"/>
    <property type="match status" value="1"/>
</dbReference>
<evidence type="ECO:0000313" key="4">
    <source>
        <dbReference type="EMBL" id="KIX00544.1"/>
    </source>
</evidence>
<dbReference type="CDD" id="cd00303">
    <property type="entry name" value="retropepsin_like"/>
    <property type="match status" value="1"/>
</dbReference>
<reference evidence="4 5" key="1">
    <citation type="submission" date="2015-01" db="EMBL/GenBank/DDBJ databases">
        <title>The Genome Sequence of Rhinocladiella mackenzie CBS 650.93.</title>
        <authorList>
            <consortium name="The Broad Institute Genomics Platform"/>
            <person name="Cuomo C."/>
            <person name="de Hoog S."/>
            <person name="Gorbushina A."/>
            <person name="Stielow B."/>
            <person name="Teixiera M."/>
            <person name="Abouelleil A."/>
            <person name="Chapman S.B."/>
            <person name="Priest M."/>
            <person name="Young S.K."/>
            <person name="Wortman J."/>
            <person name="Nusbaum C."/>
            <person name="Birren B."/>
        </authorList>
    </citation>
    <scope>NUCLEOTIDE SEQUENCE [LARGE SCALE GENOMIC DNA]</scope>
    <source>
        <strain evidence="4 5">CBS 650.93</strain>
    </source>
</reference>